<comment type="caution">
    <text evidence="1">The sequence shown here is derived from an EMBL/GenBank/DDBJ whole genome shotgun (WGS) entry which is preliminary data.</text>
</comment>
<reference evidence="1 2" key="1">
    <citation type="submission" date="2016-08" db="EMBL/GenBank/DDBJ databases">
        <title>A Parts List for Fungal Cellulosomes Revealed by Comparative Genomics.</title>
        <authorList>
            <consortium name="DOE Joint Genome Institute"/>
            <person name="Haitjema C.H."/>
            <person name="Gilmore S.P."/>
            <person name="Henske J.K."/>
            <person name="Solomon K.V."/>
            <person name="De Groot R."/>
            <person name="Kuo A."/>
            <person name="Mondo S.J."/>
            <person name="Salamov A.A."/>
            <person name="Labutti K."/>
            <person name="Zhao Z."/>
            <person name="Chiniquy J."/>
            <person name="Barry K."/>
            <person name="Brewer H.M."/>
            <person name="Purvine S.O."/>
            <person name="Wright A.T."/>
            <person name="Boxma B."/>
            <person name="Van Alen T."/>
            <person name="Hackstein J.H."/>
            <person name="Baker S.E."/>
            <person name="Grigoriev I.V."/>
            <person name="O'Malley M.A."/>
        </authorList>
    </citation>
    <scope>NUCLEOTIDE SEQUENCE [LARGE SCALE GENOMIC DNA]</scope>
    <source>
        <strain evidence="1 2">G1</strain>
    </source>
</reference>
<accession>A0A1Y1Z558</accession>
<sequence>MKDNDEVRNYINNNEDFKFKYYDLYSIIIILKKKLKRQNWRMIFLTNLINSIKLLLKRTLMKIDNISELLVILKENHGINLSDIIYIVIINLNNKDIVKEGCITIN</sequence>
<gene>
    <name evidence="1" type="ORF">LY90DRAFT_519336</name>
</gene>
<evidence type="ECO:0000313" key="1">
    <source>
        <dbReference type="EMBL" id="ORY05401.1"/>
    </source>
</evidence>
<name>A0A1Y1Z558_9FUNG</name>
<organism evidence="1 2">
    <name type="scientific">Neocallimastix californiae</name>
    <dbReference type="NCBI Taxonomy" id="1754190"/>
    <lineage>
        <taxon>Eukaryota</taxon>
        <taxon>Fungi</taxon>
        <taxon>Fungi incertae sedis</taxon>
        <taxon>Chytridiomycota</taxon>
        <taxon>Chytridiomycota incertae sedis</taxon>
        <taxon>Neocallimastigomycetes</taxon>
        <taxon>Neocallimastigales</taxon>
        <taxon>Neocallimastigaceae</taxon>
        <taxon>Neocallimastix</taxon>
    </lineage>
</organism>
<dbReference type="Proteomes" id="UP000193920">
    <property type="component" value="Unassembled WGS sequence"/>
</dbReference>
<protein>
    <submittedName>
        <fullName evidence="1">Uncharacterized protein</fullName>
    </submittedName>
</protein>
<proteinExistence type="predicted"/>
<dbReference type="EMBL" id="MCOG01000450">
    <property type="protein sequence ID" value="ORY05401.1"/>
    <property type="molecule type" value="Genomic_DNA"/>
</dbReference>
<keyword evidence="2" id="KW-1185">Reference proteome</keyword>
<dbReference type="AlphaFoldDB" id="A0A1Y1Z558"/>
<evidence type="ECO:0000313" key="2">
    <source>
        <dbReference type="Proteomes" id="UP000193920"/>
    </source>
</evidence>